<accession>A0A227J4J7</accession>
<feature type="transmembrane region" description="Helical" evidence="1">
    <location>
        <begin position="7"/>
        <end position="26"/>
    </location>
</feature>
<evidence type="ECO:0000256" key="1">
    <source>
        <dbReference type="SAM" id="Phobius"/>
    </source>
</evidence>
<evidence type="ECO:0000313" key="3">
    <source>
        <dbReference type="Proteomes" id="UP000214596"/>
    </source>
</evidence>
<reference evidence="2 3" key="1">
    <citation type="journal article" date="2017" name="Appl. Environ. Microbiol.">
        <title>Parallel evolution of two clades of a major Atlantic endemic Vibrio parahaemolyticus pathogen lineage by independent acquisition of related pathogenicity islands.</title>
        <authorList>
            <person name="Xu F."/>
            <person name="Gonzalez-Escalona N."/>
            <person name="Drees K.P."/>
            <person name="Sebra R.P."/>
            <person name="Cooper V.S."/>
            <person name="Jones S.H."/>
            <person name="Whistler C.A."/>
        </authorList>
    </citation>
    <scope>NUCLEOTIDE SEQUENCE [LARGE SCALE GENOMIC DNA]</scope>
    <source>
        <strain evidence="2 3">MAVP-3</strain>
    </source>
</reference>
<organism evidence="2 3">
    <name type="scientific">Vibrio parahaemolyticus</name>
    <dbReference type="NCBI Taxonomy" id="670"/>
    <lineage>
        <taxon>Bacteria</taxon>
        <taxon>Pseudomonadati</taxon>
        <taxon>Pseudomonadota</taxon>
        <taxon>Gammaproteobacteria</taxon>
        <taxon>Vibrionales</taxon>
        <taxon>Vibrionaceae</taxon>
        <taxon>Vibrio</taxon>
    </lineage>
</organism>
<feature type="non-terminal residue" evidence="2">
    <location>
        <position position="81"/>
    </location>
</feature>
<proteinExistence type="predicted"/>
<keyword evidence="1" id="KW-1133">Transmembrane helix</keyword>
<name>A0A227J4J7_VIBPH</name>
<comment type="caution">
    <text evidence="2">The sequence shown here is derived from an EMBL/GenBank/DDBJ whole genome shotgun (WGS) entry which is preliminary data.</text>
</comment>
<keyword evidence="1" id="KW-0472">Membrane</keyword>
<dbReference type="Proteomes" id="UP000214596">
    <property type="component" value="Unassembled WGS sequence"/>
</dbReference>
<dbReference type="EMBL" id="NIXT01002640">
    <property type="protein sequence ID" value="OXE30023.1"/>
    <property type="molecule type" value="Genomic_DNA"/>
</dbReference>
<gene>
    <name evidence="2" type="ORF">CA163_25535</name>
</gene>
<protein>
    <submittedName>
        <fullName evidence="2">EamA family transporter</fullName>
    </submittedName>
</protein>
<sequence length="81" mass="8567">MDATTMILGYAAILVTVLLWSGFFISLKGGAISALQPADIALVRFLVPSLILLPFVMKHKAALKVVPNKYLTGIVLGSGLP</sequence>
<feature type="transmembrane region" description="Helical" evidence="1">
    <location>
        <begin position="38"/>
        <end position="57"/>
    </location>
</feature>
<evidence type="ECO:0000313" key="2">
    <source>
        <dbReference type="EMBL" id="OXE30023.1"/>
    </source>
</evidence>
<keyword evidence="1" id="KW-0812">Transmembrane</keyword>
<dbReference type="AlphaFoldDB" id="A0A227J4J7"/>